<gene>
    <name evidence="2" type="ORF">Ccel01_22930</name>
</gene>
<comment type="caution">
    <text evidence="2">The sequence shown here is derived from an EMBL/GenBank/DDBJ whole genome shotgun (WGS) entry which is preliminary data.</text>
</comment>
<dbReference type="AlphaFoldDB" id="A0AAV5P6T5"/>
<name>A0AAV5P6T5_CELCE</name>
<evidence type="ECO:0000313" key="3">
    <source>
        <dbReference type="Proteomes" id="UP001165168"/>
    </source>
</evidence>
<evidence type="ECO:0000256" key="1">
    <source>
        <dbReference type="SAM" id="Phobius"/>
    </source>
</evidence>
<evidence type="ECO:0000313" key="2">
    <source>
        <dbReference type="EMBL" id="GLY57691.1"/>
    </source>
</evidence>
<keyword evidence="1" id="KW-1133">Transmembrane helix</keyword>
<sequence>MTTSERERGAAAGSVESVTRPSVVPRVTSATACRCRPAGRIARMSPHTLELIFLGLLLAATVTITWFAGYVVYKLFKGQR</sequence>
<dbReference type="EMBL" id="BSTG01000002">
    <property type="protein sequence ID" value="GLY57691.1"/>
    <property type="molecule type" value="Genomic_DNA"/>
</dbReference>
<dbReference type="Proteomes" id="UP001165168">
    <property type="component" value="Unassembled WGS sequence"/>
</dbReference>
<keyword evidence="1" id="KW-0812">Transmembrane</keyword>
<protein>
    <submittedName>
        <fullName evidence="2">Uncharacterized protein</fullName>
    </submittedName>
</protein>
<feature type="transmembrane region" description="Helical" evidence="1">
    <location>
        <begin position="51"/>
        <end position="73"/>
    </location>
</feature>
<keyword evidence="1" id="KW-0472">Membrane</keyword>
<reference evidence="2" key="1">
    <citation type="submission" date="2023-03" db="EMBL/GenBank/DDBJ databases">
        <title>Cellulosimicrobium cellulans NBRC 103059.</title>
        <authorList>
            <person name="Ichikawa N."/>
            <person name="Sato H."/>
            <person name="Tonouchi N."/>
        </authorList>
    </citation>
    <scope>NUCLEOTIDE SEQUENCE</scope>
    <source>
        <strain evidence="2">NBRC 103059</strain>
    </source>
</reference>
<proteinExistence type="predicted"/>
<accession>A0AAV5P6T5</accession>
<organism evidence="2 3">
    <name type="scientific">Cellulosimicrobium cellulans</name>
    <name type="common">Arthrobacter luteus</name>
    <dbReference type="NCBI Taxonomy" id="1710"/>
    <lineage>
        <taxon>Bacteria</taxon>
        <taxon>Bacillati</taxon>
        <taxon>Actinomycetota</taxon>
        <taxon>Actinomycetes</taxon>
        <taxon>Micrococcales</taxon>
        <taxon>Promicromonosporaceae</taxon>
        <taxon>Cellulosimicrobium</taxon>
    </lineage>
</organism>